<dbReference type="GeneID" id="95388563"/>
<reference evidence="1 2" key="1">
    <citation type="submission" date="2020-08" db="EMBL/GenBank/DDBJ databases">
        <title>Sequencing the genomes of 1000 actinobacteria strains.</title>
        <authorList>
            <person name="Klenk H.-P."/>
        </authorList>
    </citation>
    <scope>NUCLEOTIDE SEQUENCE [LARGE SCALE GENOMIC DNA]</scope>
    <source>
        <strain evidence="1 2">DSM 44320</strain>
    </source>
</reference>
<name>A0A7W5V6Z6_9ACTN</name>
<dbReference type="RefSeq" id="WP_183645673.1">
    <property type="nucleotide sequence ID" value="NZ_BAAAXX010000028.1"/>
</dbReference>
<keyword evidence="2" id="KW-1185">Reference proteome</keyword>
<dbReference type="EMBL" id="JACIBV010000001">
    <property type="protein sequence ID" value="MBB3726190.1"/>
    <property type="molecule type" value="Genomic_DNA"/>
</dbReference>
<organism evidence="1 2">
    <name type="scientific">Nonomuraea dietziae</name>
    <dbReference type="NCBI Taxonomy" id="65515"/>
    <lineage>
        <taxon>Bacteria</taxon>
        <taxon>Bacillati</taxon>
        <taxon>Actinomycetota</taxon>
        <taxon>Actinomycetes</taxon>
        <taxon>Streptosporangiales</taxon>
        <taxon>Streptosporangiaceae</taxon>
        <taxon>Nonomuraea</taxon>
    </lineage>
</organism>
<dbReference type="AlphaFoldDB" id="A0A7W5V6Z6"/>
<proteinExistence type="predicted"/>
<evidence type="ECO:0000313" key="1">
    <source>
        <dbReference type="EMBL" id="MBB3726190.1"/>
    </source>
</evidence>
<evidence type="ECO:0000313" key="2">
    <source>
        <dbReference type="Proteomes" id="UP000579945"/>
    </source>
</evidence>
<accession>A0A7W5V6Z6</accession>
<comment type="caution">
    <text evidence="1">The sequence shown here is derived from an EMBL/GenBank/DDBJ whole genome shotgun (WGS) entry which is preliminary data.</text>
</comment>
<sequence>MLDSLIVPLLVTTDLPPEADLAEFGELLTGATRTLDRQGSSYAAFLAGKVFWLDSPGSAEAKGGDLRFAALIGYLAASGPSHAAREVVADARRAISAAVDARYGDVGAATPAVMAIRVKDVRERTPSPALFVETADALPELVAVAKPYI</sequence>
<dbReference type="Proteomes" id="UP000579945">
    <property type="component" value="Unassembled WGS sequence"/>
</dbReference>
<protein>
    <submittedName>
        <fullName evidence="1">Uncharacterized protein</fullName>
    </submittedName>
</protein>
<gene>
    <name evidence="1" type="ORF">FHR33_002050</name>
</gene>